<proteinExistence type="predicted"/>
<evidence type="ECO:0000313" key="1">
    <source>
        <dbReference type="EMBL" id="SVC39167.1"/>
    </source>
</evidence>
<dbReference type="AlphaFoldDB" id="A0A382LV06"/>
<gene>
    <name evidence="1" type="ORF">METZ01_LOCUS292021</name>
</gene>
<protein>
    <submittedName>
        <fullName evidence="1">Uncharacterized protein</fullName>
    </submittedName>
</protein>
<accession>A0A382LV06</accession>
<organism evidence="1">
    <name type="scientific">marine metagenome</name>
    <dbReference type="NCBI Taxonomy" id="408172"/>
    <lineage>
        <taxon>unclassified sequences</taxon>
        <taxon>metagenomes</taxon>
        <taxon>ecological metagenomes</taxon>
    </lineage>
</organism>
<name>A0A382LV06_9ZZZZ</name>
<sequence length="22" mass="2540">MLQLESKSFLKAAGKEFILEEK</sequence>
<dbReference type="EMBL" id="UINC01088703">
    <property type="protein sequence ID" value="SVC39167.1"/>
    <property type="molecule type" value="Genomic_DNA"/>
</dbReference>
<reference evidence="1" key="1">
    <citation type="submission" date="2018-05" db="EMBL/GenBank/DDBJ databases">
        <authorList>
            <person name="Lanie J.A."/>
            <person name="Ng W.-L."/>
            <person name="Kazmierczak K.M."/>
            <person name="Andrzejewski T.M."/>
            <person name="Davidsen T.M."/>
            <person name="Wayne K.J."/>
            <person name="Tettelin H."/>
            <person name="Glass J.I."/>
            <person name="Rusch D."/>
            <person name="Podicherti R."/>
            <person name="Tsui H.-C.T."/>
            <person name="Winkler M.E."/>
        </authorList>
    </citation>
    <scope>NUCLEOTIDE SEQUENCE</scope>
</reference>